<dbReference type="InterPro" id="IPR013162">
    <property type="entry name" value="CD80_C2-set"/>
</dbReference>
<dbReference type="SUPFAM" id="SSF49265">
    <property type="entry name" value="Fibronectin type III"/>
    <property type="match status" value="1"/>
</dbReference>
<dbReference type="InterPro" id="IPR003961">
    <property type="entry name" value="FN3_dom"/>
</dbReference>
<evidence type="ECO:0000256" key="3">
    <source>
        <dbReference type="ARBA" id="ARBA00023157"/>
    </source>
</evidence>
<dbReference type="Gene3D" id="2.60.40.10">
    <property type="entry name" value="Immunoglobulins"/>
    <property type="match status" value="5"/>
</dbReference>
<keyword evidence="6" id="KW-1133">Transmembrane helix</keyword>
<comment type="subcellular location">
    <subcellularLocation>
        <location evidence="1">Membrane</location>
        <topology evidence="1">Single-pass type I membrane protein</topology>
    </subcellularLocation>
</comment>
<dbReference type="SUPFAM" id="SSF48726">
    <property type="entry name" value="Immunoglobulin"/>
    <property type="match status" value="3"/>
</dbReference>
<name>A0ABQ9F337_TEGGR</name>
<dbReference type="Proteomes" id="UP001217089">
    <property type="component" value="Unassembled WGS sequence"/>
</dbReference>
<dbReference type="InterPro" id="IPR051275">
    <property type="entry name" value="Cell_adhesion_signaling"/>
</dbReference>
<evidence type="ECO:0000256" key="6">
    <source>
        <dbReference type="SAM" id="Phobius"/>
    </source>
</evidence>
<keyword evidence="4" id="KW-0325">Glycoprotein</keyword>
<dbReference type="InterPro" id="IPR003599">
    <property type="entry name" value="Ig_sub"/>
</dbReference>
<dbReference type="PANTHER" id="PTHR11640">
    <property type="entry name" value="NEPHRIN"/>
    <property type="match status" value="1"/>
</dbReference>
<evidence type="ECO:0000256" key="4">
    <source>
        <dbReference type="ARBA" id="ARBA00023180"/>
    </source>
</evidence>
<dbReference type="PROSITE" id="PS50853">
    <property type="entry name" value="FN3"/>
    <property type="match status" value="1"/>
</dbReference>
<dbReference type="PANTHER" id="PTHR11640:SF31">
    <property type="entry name" value="IRREGULAR CHIASM C-ROUGHEST PROTEIN-RELATED"/>
    <property type="match status" value="1"/>
</dbReference>
<dbReference type="Pfam" id="PF08205">
    <property type="entry name" value="C2-set_2"/>
    <property type="match status" value="1"/>
</dbReference>
<protein>
    <submittedName>
        <fullName evidence="9">Uncharacterized protein</fullName>
    </submittedName>
</protein>
<evidence type="ECO:0000313" key="9">
    <source>
        <dbReference type="EMBL" id="KAJ8311824.1"/>
    </source>
</evidence>
<accession>A0ABQ9F337</accession>
<keyword evidence="6" id="KW-0812">Transmembrane</keyword>
<dbReference type="PROSITE" id="PS50835">
    <property type="entry name" value="IG_LIKE"/>
    <property type="match status" value="3"/>
</dbReference>
<dbReference type="InterPro" id="IPR036179">
    <property type="entry name" value="Ig-like_dom_sf"/>
</dbReference>
<evidence type="ECO:0000259" key="7">
    <source>
        <dbReference type="PROSITE" id="PS50835"/>
    </source>
</evidence>
<keyword evidence="5" id="KW-0393">Immunoglobulin domain</keyword>
<evidence type="ECO:0000256" key="5">
    <source>
        <dbReference type="ARBA" id="ARBA00023319"/>
    </source>
</evidence>
<dbReference type="SMART" id="SM00060">
    <property type="entry name" value="FN3"/>
    <property type="match status" value="1"/>
</dbReference>
<dbReference type="Pfam" id="PF13927">
    <property type="entry name" value="Ig_3"/>
    <property type="match status" value="1"/>
</dbReference>
<dbReference type="InterPro" id="IPR007110">
    <property type="entry name" value="Ig-like_dom"/>
</dbReference>
<reference evidence="9 10" key="1">
    <citation type="submission" date="2022-12" db="EMBL/GenBank/DDBJ databases">
        <title>Chromosome-level genome of Tegillarca granosa.</title>
        <authorList>
            <person name="Kim J."/>
        </authorList>
    </citation>
    <scope>NUCLEOTIDE SEQUENCE [LARGE SCALE GENOMIC DNA]</scope>
    <source>
        <strain evidence="9">Teg-2019</strain>
        <tissue evidence="9">Adductor muscle</tissue>
    </source>
</reference>
<keyword evidence="10" id="KW-1185">Reference proteome</keyword>
<dbReference type="CDD" id="cd00063">
    <property type="entry name" value="FN3"/>
    <property type="match status" value="1"/>
</dbReference>
<evidence type="ECO:0000259" key="8">
    <source>
        <dbReference type="PROSITE" id="PS50853"/>
    </source>
</evidence>
<proteinExistence type="predicted"/>
<evidence type="ECO:0000256" key="2">
    <source>
        <dbReference type="ARBA" id="ARBA00023136"/>
    </source>
</evidence>
<feature type="domain" description="Ig-like" evidence="7">
    <location>
        <begin position="487"/>
        <end position="583"/>
    </location>
</feature>
<feature type="domain" description="Fibronectin type-III" evidence="8">
    <location>
        <begin position="687"/>
        <end position="786"/>
    </location>
</feature>
<feature type="domain" description="Ig-like" evidence="7">
    <location>
        <begin position="30"/>
        <end position="93"/>
    </location>
</feature>
<dbReference type="InterPro" id="IPR036116">
    <property type="entry name" value="FN3_sf"/>
</dbReference>
<feature type="transmembrane region" description="Helical" evidence="6">
    <location>
        <begin position="793"/>
        <end position="815"/>
    </location>
</feature>
<evidence type="ECO:0000313" key="10">
    <source>
        <dbReference type="Proteomes" id="UP001217089"/>
    </source>
</evidence>
<dbReference type="EMBL" id="JARBDR010000486">
    <property type="protein sequence ID" value="KAJ8311824.1"/>
    <property type="molecule type" value="Genomic_DNA"/>
</dbReference>
<dbReference type="SMART" id="SM00409">
    <property type="entry name" value="IG"/>
    <property type="match status" value="2"/>
</dbReference>
<organism evidence="9 10">
    <name type="scientific">Tegillarca granosa</name>
    <name type="common">Malaysian cockle</name>
    <name type="synonym">Anadara granosa</name>
    <dbReference type="NCBI Taxonomy" id="220873"/>
    <lineage>
        <taxon>Eukaryota</taxon>
        <taxon>Metazoa</taxon>
        <taxon>Spiralia</taxon>
        <taxon>Lophotrochozoa</taxon>
        <taxon>Mollusca</taxon>
        <taxon>Bivalvia</taxon>
        <taxon>Autobranchia</taxon>
        <taxon>Pteriomorphia</taxon>
        <taxon>Arcoida</taxon>
        <taxon>Arcoidea</taxon>
        <taxon>Arcidae</taxon>
        <taxon>Tegillarca</taxon>
    </lineage>
</organism>
<evidence type="ECO:0000256" key="1">
    <source>
        <dbReference type="ARBA" id="ARBA00004479"/>
    </source>
</evidence>
<dbReference type="InterPro" id="IPR013783">
    <property type="entry name" value="Ig-like_fold"/>
</dbReference>
<comment type="caution">
    <text evidence="9">The sequence shown here is derived from an EMBL/GenBank/DDBJ whole genome shotgun (WGS) entry which is preliminary data.</text>
</comment>
<feature type="domain" description="Ig-like" evidence="7">
    <location>
        <begin position="342"/>
        <end position="446"/>
    </location>
</feature>
<keyword evidence="2 6" id="KW-0472">Membrane</keyword>
<sequence length="938" mass="103775">MILKNMITNTKIFPFLYLRYINFCCIIDNPVVTVGISPAYIRETDTFERHCTADGNPPPTISWTSNTSPSNASIFKLVTTMRNQTGDYTCRAQAQSKGPHGLLSGQAVLKVIVQFPPTVQAILEQTISAVFNSSKKFYAELDKTVEIRIPFFANPKIQNADKISLTKENINKIDRTDIKLNIETKYFDIVFHGKTIIVDGQQTIIQIFQFKSELQGNYTIGIKNYDQGSVSTFVFQVILSGVSLQSVTITEDTVKCTLNGNCGAINWYLSSSSSPVASALIGYPCRNTTSGYYQTCDNQNHQYTLYFTGTPNLHGQTIRCSGEGCTPQQTVSDTVTISNIVPVSSVALERISGQQITVPAGQSKSITCVTGSSRPASRILWYIGGTNLTSLSTETQVPSQELFYTRDPPDDANAVIKQRNTISTIEGNSTALVCEVRGGNPLATIIWDCFGLTGTSSTDGDISRSTINFIAHRSHNRRTCTCRATHPAVNLGIAAKLTSMNISDGNNFTIPEHSSKTITCFAEGLPQPTITLAYISNSSIIKSVNGLRLDFTFPLARCEDAGIYRCDAINKFTPQQPLQKEVFVLCPPRAAKEPLQNRYALSVGKTLNITPTFKWFKNIPDSSSTLITDGEDVQINNSVINTYTYVTQLIRENMQEDGFGTYILISNNIIGTNKDVYIVGANGTPQKPRNGQALCIDYKAAVITWKPGFFNGDNQTFSVVYKEKGGREQISVSNISDPGHDKYINHTVNFLQGAKTYIFTIYSRNTLGESPPLEVNCTTKVNTNNRPSTTGKAVGAGLGSIIALGILLVIVIYFLRRYQTKAKGKKDNQVNKKEDDKFGVSNETAANNAYENVIDTSTNNLNYEILQTLNGQQPYEQIKMQDTYEEISRTDTRKLNYETLQTLSDQQPYEQINLEEKIAIADAERNVFFLLLKIYLSS</sequence>
<keyword evidence="3" id="KW-1015">Disulfide bond</keyword>
<gene>
    <name evidence="9" type="ORF">KUTeg_010637</name>
</gene>